<evidence type="ECO:0000313" key="7">
    <source>
        <dbReference type="EMBL" id="HIQ62513.1"/>
    </source>
</evidence>
<evidence type="ECO:0000256" key="6">
    <source>
        <dbReference type="HAMAP-Rule" id="MF_00074"/>
    </source>
</evidence>
<dbReference type="EMBL" id="DVFI01000037">
    <property type="protein sequence ID" value="HIQ62513.1"/>
    <property type="molecule type" value="Genomic_DNA"/>
</dbReference>
<dbReference type="GO" id="GO:0070043">
    <property type="term" value="F:rRNA (guanine-N7-)-methyltransferase activity"/>
    <property type="evidence" value="ECO:0007669"/>
    <property type="project" value="UniProtKB-UniRule"/>
</dbReference>
<dbReference type="InterPro" id="IPR029063">
    <property type="entry name" value="SAM-dependent_MTases_sf"/>
</dbReference>
<comment type="caution">
    <text evidence="7">The sequence shown here is derived from an EMBL/GenBank/DDBJ whole genome shotgun (WGS) entry which is preliminary data.</text>
</comment>
<comment type="subcellular location">
    <subcellularLocation>
        <location evidence="6">Cytoplasm</location>
    </subcellularLocation>
</comment>
<reference evidence="7" key="2">
    <citation type="journal article" date="2021" name="PeerJ">
        <title>Extensive microbial diversity within the chicken gut microbiome revealed by metagenomics and culture.</title>
        <authorList>
            <person name="Gilroy R."/>
            <person name="Ravi A."/>
            <person name="Getino M."/>
            <person name="Pursley I."/>
            <person name="Horton D.L."/>
            <person name="Alikhan N.F."/>
            <person name="Baker D."/>
            <person name="Gharbi K."/>
            <person name="Hall N."/>
            <person name="Watson M."/>
            <person name="Adriaenssens E.M."/>
            <person name="Foster-Nyarko E."/>
            <person name="Jarju S."/>
            <person name="Secka A."/>
            <person name="Antonio M."/>
            <person name="Oren A."/>
            <person name="Chaudhuri R.R."/>
            <person name="La Ragione R."/>
            <person name="Hildebrand F."/>
            <person name="Pallen M.J."/>
        </authorList>
    </citation>
    <scope>NUCLEOTIDE SEQUENCE</scope>
    <source>
        <strain evidence="7">ChiHile30-977</strain>
    </source>
</reference>
<keyword evidence="4 6" id="KW-0808">Transferase</keyword>
<dbReference type="HAMAP" id="MF_00074">
    <property type="entry name" value="16SrRNA_methyltr_G"/>
    <property type="match status" value="1"/>
</dbReference>
<evidence type="ECO:0000256" key="1">
    <source>
        <dbReference type="ARBA" id="ARBA00022490"/>
    </source>
</evidence>
<dbReference type="AlphaFoldDB" id="A0A9D0YV26"/>
<dbReference type="Gene3D" id="3.40.50.150">
    <property type="entry name" value="Vaccinia Virus protein VP39"/>
    <property type="match status" value="1"/>
</dbReference>
<dbReference type="Pfam" id="PF02527">
    <property type="entry name" value="GidB"/>
    <property type="match status" value="1"/>
</dbReference>
<sequence length="216" mass="23526">MPEGAAARFDAFHAQLTAWNARMDLTAVLSEEEALYRHYLDSLTALPLLPQGASVVDVGTGAGFPGVPLLLARPDLSLTLLDALKKRIDFLQSALAALHVSARAVHGRAEDFARETREAFDAAVSRATASLPVALEWMLPLVRVGGRCVVWKGPGAREELPDAERVSRMLGGGEVQLREAPVPGRDWRHVLAVVEKERETPARFPRRAGMALKRPL</sequence>
<dbReference type="CDD" id="cd02440">
    <property type="entry name" value="AdoMet_MTases"/>
    <property type="match status" value="1"/>
</dbReference>
<organism evidence="7 8">
    <name type="scientific">Candidatus Avichristensenella intestinipullorum</name>
    <dbReference type="NCBI Taxonomy" id="2840693"/>
    <lineage>
        <taxon>Bacteria</taxon>
        <taxon>Bacillati</taxon>
        <taxon>Bacillota</taxon>
        <taxon>Clostridia</taxon>
        <taxon>Candidatus Avichristensenella</taxon>
    </lineage>
</organism>
<evidence type="ECO:0000256" key="3">
    <source>
        <dbReference type="ARBA" id="ARBA00022603"/>
    </source>
</evidence>
<keyword evidence="2 6" id="KW-0698">rRNA processing</keyword>
<dbReference type="PANTHER" id="PTHR31760">
    <property type="entry name" value="S-ADENOSYL-L-METHIONINE-DEPENDENT METHYLTRANSFERASES SUPERFAMILY PROTEIN"/>
    <property type="match status" value="1"/>
</dbReference>
<dbReference type="InterPro" id="IPR003682">
    <property type="entry name" value="rRNA_ssu_MeTfrase_G"/>
</dbReference>
<proteinExistence type="inferred from homology"/>
<keyword evidence="1 6" id="KW-0963">Cytoplasm</keyword>
<dbReference type="PIRSF" id="PIRSF003078">
    <property type="entry name" value="GidB"/>
    <property type="match status" value="1"/>
</dbReference>
<keyword evidence="5 6" id="KW-0949">S-adenosyl-L-methionine</keyword>
<protein>
    <recommendedName>
        <fullName evidence="6">Ribosomal RNA small subunit methyltransferase G</fullName>
        <ecNumber evidence="6">2.1.1.-</ecNumber>
    </recommendedName>
    <alternativeName>
        <fullName evidence="6">16S rRNA 7-methylguanosine methyltransferase</fullName>
        <shortName evidence="6">16S rRNA m7G methyltransferase</shortName>
    </alternativeName>
</protein>
<evidence type="ECO:0000256" key="2">
    <source>
        <dbReference type="ARBA" id="ARBA00022552"/>
    </source>
</evidence>
<feature type="binding site" evidence="6">
    <location>
        <position position="64"/>
    </location>
    <ligand>
        <name>S-adenosyl-L-methionine</name>
        <dbReference type="ChEBI" id="CHEBI:59789"/>
    </ligand>
</feature>
<feature type="binding site" evidence="6">
    <location>
        <position position="126"/>
    </location>
    <ligand>
        <name>S-adenosyl-L-methionine</name>
        <dbReference type="ChEBI" id="CHEBI:59789"/>
    </ligand>
</feature>
<keyword evidence="3 6" id="KW-0489">Methyltransferase</keyword>
<evidence type="ECO:0000256" key="5">
    <source>
        <dbReference type="ARBA" id="ARBA00022691"/>
    </source>
</evidence>
<gene>
    <name evidence="6 7" type="primary">rsmG</name>
    <name evidence="7" type="ORF">IAA66_02865</name>
</gene>
<name>A0A9D0YV26_9FIRM</name>
<dbReference type="GO" id="GO:0005829">
    <property type="term" value="C:cytosol"/>
    <property type="evidence" value="ECO:0007669"/>
    <property type="project" value="TreeGrafter"/>
</dbReference>
<dbReference type="EC" id="2.1.1.-" evidence="6"/>
<evidence type="ECO:0000256" key="4">
    <source>
        <dbReference type="ARBA" id="ARBA00022679"/>
    </source>
</evidence>
<comment type="function">
    <text evidence="6">Specifically methylates the N7 position of a guanine in 16S rRNA.</text>
</comment>
<feature type="binding site" evidence="6">
    <location>
        <position position="59"/>
    </location>
    <ligand>
        <name>S-adenosyl-L-methionine</name>
        <dbReference type="ChEBI" id="CHEBI:59789"/>
    </ligand>
</feature>
<accession>A0A9D0YV26</accession>
<dbReference type="PANTHER" id="PTHR31760:SF0">
    <property type="entry name" value="S-ADENOSYL-L-METHIONINE-DEPENDENT METHYLTRANSFERASES SUPERFAMILY PROTEIN"/>
    <property type="match status" value="1"/>
</dbReference>
<feature type="binding site" evidence="6">
    <location>
        <begin position="109"/>
        <end position="110"/>
    </location>
    <ligand>
        <name>S-adenosyl-L-methionine</name>
        <dbReference type="ChEBI" id="CHEBI:59789"/>
    </ligand>
</feature>
<dbReference type="NCBIfam" id="TIGR00138">
    <property type="entry name" value="rsmG_gidB"/>
    <property type="match status" value="1"/>
</dbReference>
<dbReference type="Proteomes" id="UP000886819">
    <property type="component" value="Unassembled WGS sequence"/>
</dbReference>
<reference evidence="7" key="1">
    <citation type="submission" date="2020-10" db="EMBL/GenBank/DDBJ databases">
        <authorList>
            <person name="Gilroy R."/>
        </authorList>
    </citation>
    <scope>NUCLEOTIDE SEQUENCE</scope>
    <source>
        <strain evidence="7">ChiHile30-977</strain>
    </source>
</reference>
<evidence type="ECO:0000313" key="8">
    <source>
        <dbReference type="Proteomes" id="UP000886819"/>
    </source>
</evidence>
<comment type="similarity">
    <text evidence="6">Belongs to the methyltransferase superfamily. RNA methyltransferase RsmG family.</text>
</comment>
<dbReference type="SUPFAM" id="SSF53335">
    <property type="entry name" value="S-adenosyl-L-methionine-dependent methyltransferases"/>
    <property type="match status" value="1"/>
</dbReference>
<comment type="caution">
    <text evidence="6">Lacks conserved residue(s) required for the propagation of feature annotation.</text>
</comment>